<organism evidence="3">
    <name type="scientific">Rhodosorus marinus</name>
    <dbReference type="NCBI Taxonomy" id="101924"/>
    <lineage>
        <taxon>Eukaryota</taxon>
        <taxon>Rhodophyta</taxon>
        <taxon>Stylonematophyceae</taxon>
        <taxon>Stylonematales</taxon>
        <taxon>Stylonemataceae</taxon>
        <taxon>Rhodosorus</taxon>
    </lineage>
</organism>
<dbReference type="AlphaFoldDB" id="A0A7S3EB54"/>
<dbReference type="SMART" id="SM00088">
    <property type="entry name" value="PINT"/>
    <property type="match status" value="1"/>
</dbReference>
<comment type="similarity">
    <text evidence="1">Belongs to the CSN7/EIF3M family. CSN7 subfamily.</text>
</comment>
<feature type="domain" description="PCI" evidence="2">
    <location>
        <begin position="189"/>
        <end position="374"/>
    </location>
</feature>
<dbReference type="InterPro" id="IPR000717">
    <property type="entry name" value="PCI_dom"/>
</dbReference>
<dbReference type="PANTHER" id="PTHR15350">
    <property type="entry name" value="COP9 SIGNALOSOME COMPLEX SUBUNIT 7/DENDRITIC CELL PROTEIN GA17"/>
    <property type="match status" value="1"/>
</dbReference>
<dbReference type="InterPro" id="IPR045237">
    <property type="entry name" value="COPS7/eIF3m"/>
</dbReference>
<name>A0A7S3EB54_9RHOD</name>
<evidence type="ECO:0000259" key="2">
    <source>
        <dbReference type="PROSITE" id="PS50250"/>
    </source>
</evidence>
<dbReference type="GO" id="GO:0005852">
    <property type="term" value="C:eukaryotic translation initiation factor 3 complex"/>
    <property type="evidence" value="ECO:0007669"/>
    <property type="project" value="TreeGrafter"/>
</dbReference>
<evidence type="ECO:0000256" key="1">
    <source>
        <dbReference type="ARBA" id="ARBA00008482"/>
    </source>
</evidence>
<dbReference type="EMBL" id="HBHW01010475">
    <property type="protein sequence ID" value="CAE0040012.1"/>
    <property type="molecule type" value="Transcribed_RNA"/>
</dbReference>
<sequence>MAPEEVEDAGMMVEEQSEDKSLYEALVAALTFLSQRSGQEDLLASVEQAQQAEDFMYLMSLIANGYVAALNAPVKEDDDEDVVSENFEGCIQVIVGVFRMVCNMETDLVVDIASGLCANENLGDMRMRSLAFLYNSLPTADSARRFKFLVMLIELSAKLQEVDKLDSVFSRVPDYVKGYDLNVEDKRILYSRCSEALKSTKALEKALEKALDFNIQLLETYNGCPNEELDSVSDVAKSSVVDAIALPKLFKLDMLLEMSAVVRLKEQDNANLYRLLEICVKDDLAVYKQFYAENGSFVDSLGLSNSSLTDKMRLLTFATLGNQSNELEYQTIQTALDIPEEEVEEWVIRAISSGLIVAKMNQVTRTVHVHRSTSRSFSADQWQPLGPKCPFSLMGSTVPNHSDRFRYSRGRG</sequence>
<dbReference type="InterPro" id="IPR036390">
    <property type="entry name" value="WH_DNA-bd_sf"/>
</dbReference>
<dbReference type="PANTHER" id="PTHR15350:SF2">
    <property type="entry name" value="EUKARYOTIC TRANSLATION INITIATION FACTOR 3 SUBUNIT M"/>
    <property type="match status" value="1"/>
</dbReference>
<reference evidence="3" key="1">
    <citation type="submission" date="2021-01" db="EMBL/GenBank/DDBJ databases">
        <authorList>
            <person name="Corre E."/>
            <person name="Pelletier E."/>
            <person name="Niang G."/>
            <person name="Scheremetjew M."/>
            <person name="Finn R."/>
            <person name="Kale V."/>
            <person name="Holt S."/>
            <person name="Cochrane G."/>
            <person name="Meng A."/>
            <person name="Brown T."/>
            <person name="Cohen L."/>
        </authorList>
    </citation>
    <scope>NUCLEOTIDE SEQUENCE</scope>
    <source>
        <strain evidence="3">CCMP 769</strain>
    </source>
</reference>
<protein>
    <recommendedName>
        <fullName evidence="2">PCI domain-containing protein</fullName>
    </recommendedName>
</protein>
<dbReference type="SUPFAM" id="SSF46785">
    <property type="entry name" value="Winged helix' DNA-binding domain"/>
    <property type="match status" value="1"/>
</dbReference>
<dbReference type="PROSITE" id="PS50250">
    <property type="entry name" value="PCI"/>
    <property type="match status" value="1"/>
</dbReference>
<gene>
    <name evidence="3" type="ORF">RMAR00112_LOCUS7971</name>
</gene>
<proteinExistence type="inferred from homology"/>
<dbReference type="GO" id="GO:0002183">
    <property type="term" value="P:cytoplasmic translational initiation"/>
    <property type="evidence" value="ECO:0007669"/>
    <property type="project" value="TreeGrafter"/>
</dbReference>
<dbReference type="Pfam" id="PF01399">
    <property type="entry name" value="PCI"/>
    <property type="match status" value="1"/>
</dbReference>
<accession>A0A7S3EB54</accession>
<evidence type="ECO:0000313" key="3">
    <source>
        <dbReference type="EMBL" id="CAE0040012.1"/>
    </source>
</evidence>